<sequence length="608" mass="67776">MLTGLLPPTSGTAFINGYDICTNIASVRSSLGLCQQHDVLMEQLTLKGFGNEEIEQDTLRLLDSVGMEEKRDAMPSSLSGGMKRKLSILISFCGFSKILIMDEPTAAVDPGSRRAIWELILNKRDGRTTLITTHFMDEADYLGDRIAVLADGEVQCCGSSLFLKKKLEVGYELVIEKETGASTSKITRFIQRVIEGAFLQQDVGVDLIYVLPSHTSAEFPTVVNEYLKSTRTICCYKFLQQLWSQLVKNCMYIWKNWILMAIVISLPAVYMLLQMLLLQAQPGSYVSPSRTFALSEYWEPITTVAYTSLAATASKVAKAFKQFSIEDGSAIKEVPDGTSVDTFFADKARCLIKRTGRTLKEIIEDQLGTKKDGNDVQIVQGIAAGLSFSLTFLGMGLLSERFSKAKHLQIVSGLRIWIYWLGVFIVQYCVYLVSITLVIVTFHVHRDYQQLVRLSGEIFVVLTAQGFMVLPYMYFFTLHVNSVEIGFIVILLILLFPAVVVPPLMKMVLLLLTSIVDTEVLDPLQEVVNVVLYLVTPPYAMIKSMENLALNDDRNHAHCPETTGAASSGVQPLKTVITEPRAAVHREENISRITSHSKLPGLDVRYFP</sequence>
<gene>
    <name evidence="5" type="ORF">CTOB1V02_LOCUS11044</name>
</gene>
<name>A0A7R8WMF5_9CRUS</name>
<dbReference type="Pfam" id="PF12698">
    <property type="entry name" value="ABC2_membrane_3"/>
    <property type="match status" value="1"/>
</dbReference>
<dbReference type="InterPro" id="IPR003439">
    <property type="entry name" value="ABC_transporter-like_ATP-bd"/>
</dbReference>
<dbReference type="GO" id="GO:0016887">
    <property type="term" value="F:ATP hydrolysis activity"/>
    <property type="evidence" value="ECO:0007669"/>
    <property type="project" value="InterPro"/>
</dbReference>
<dbReference type="InterPro" id="IPR026082">
    <property type="entry name" value="ABCA"/>
</dbReference>
<accession>A0A7R8WMF5</accession>
<dbReference type="InterPro" id="IPR013525">
    <property type="entry name" value="ABC2_TM"/>
</dbReference>
<dbReference type="CDD" id="cd03263">
    <property type="entry name" value="ABC_subfamily_A"/>
    <property type="match status" value="1"/>
</dbReference>
<dbReference type="InterPro" id="IPR027417">
    <property type="entry name" value="P-loop_NTPase"/>
</dbReference>
<dbReference type="GO" id="GO:0016020">
    <property type="term" value="C:membrane"/>
    <property type="evidence" value="ECO:0007669"/>
    <property type="project" value="UniProtKB-SubCell"/>
</dbReference>
<dbReference type="InterPro" id="IPR017871">
    <property type="entry name" value="ABC_transporter-like_CS"/>
</dbReference>
<evidence type="ECO:0000313" key="5">
    <source>
        <dbReference type="EMBL" id="CAD7233221.1"/>
    </source>
</evidence>
<dbReference type="PANTHER" id="PTHR19229">
    <property type="entry name" value="ATP-BINDING CASSETTE TRANSPORTER SUBFAMILY A ABCA"/>
    <property type="match status" value="1"/>
</dbReference>
<proteinExistence type="predicted"/>
<evidence type="ECO:0000256" key="2">
    <source>
        <dbReference type="ARBA" id="ARBA00022692"/>
    </source>
</evidence>
<evidence type="ECO:0000256" key="3">
    <source>
        <dbReference type="ARBA" id="ARBA00022989"/>
    </source>
</evidence>
<dbReference type="Gene3D" id="3.40.50.300">
    <property type="entry name" value="P-loop containing nucleotide triphosphate hydrolases"/>
    <property type="match status" value="1"/>
</dbReference>
<dbReference type="GO" id="GO:0140359">
    <property type="term" value="F:ABC-type transporter activity"/>
    <property type="evidence" value="ECO:0007669"/>
    <property type="project" value="InterPro"/>
</dbReference>
<keyword evidence="4" id="KW-0472">Membrane</keyword>
<keyword evidence="2" id="KW-0812">Transmembrane</keyword>
<evidence type="ECO:0000256" key="1">
    <source>
        <dbReference type="ARBA" id="ARBA00004141"/>
    </source>
</evidence>
<protein>
    <submittedName>
        <fullName evidence="5">Uncharacterized protein</fullName>
    </submittedName>
</protein>
<dbReference type="SUPFAM" id="SSF52540">
    <property type="entry name" value="P-loop containing nucleoside triphosphate hydrolases"/>
    <property type="match status" value="1"/>
</dbReference>
<dbReference type="Pfam" id="PF00005">
    <property type="entry name" value="ABC_tran"/>
    <property type="match status" value="1"/>
</dbReference>
<evidence type="ECO:0000256" key="4">
    <source>
        <dbReference type="ARBA" id="ARBA00023136"/>
    </source>
</evidence>
<keyword evidence="3" id="KW-1133">Transmembrane helix</keyword>
<dbReference type="GO" id="GO:0005319">
    <property type="term" value="F:lipid transporter activity"/>
    <property type="evidence" value="ECO:0007669"/>
    <property type="project" value="TreeGrafter"/>
</dbReference>
<organism evidence="5">
    <name type="scientific">Cyprideis torosa</name>
    <dbReference type="NCBI Taxonomy" id="163714"/>
    <lineage>
        <taxon>Eukaryota</taxon>
        <taxon>Metazoa</taxon>
        <taxon>Ecdysozoa</taxon>
        <taxon>Arthropoda</taxon>
        <taxon>Crustacea</taxon>
        <taxon>Oligostraca</taxon>
        <taxon>Ostracoda</taxon>
        <taxon>Podocopa</taxon>
        <taxon>Podocopida</taxon>
        <taxon>Cytherocopina</taxon>
        <taxon>Cytheroidea</taxon>
        <taxon>Cytherideidae</taxon>
        <taxon>Cyprideis</taxon>
    </lineage>
</organism>
<dbReference type="AlphaFoldDB" id="A0A7R8WMF5"/>
<comment type="subcellular location">
    <subcellularLocation>
        <location evidence="1">Membrane</location>
        <topology evidence="1">Multi-pass membrane protein</topology>
    </subcellularLocation>
</comment>
<dbReference type="GO" id="GO:0005524">
    <property type="term" value="F:ATP binding"/>
    <property type="evidence" value="ECO:0007669"/>
    <property type="project" value="InterPro"/>
</dbReference>
<dbReference type="EMBL" id="OB665855">
    <property type="protein sequence ID" value="CAD7233221.1"/>
    <property type="molecule type" value="Genomic_DNA"/>
</dbReference>
<dbReference type="PROSITE" id="PS00211">
    <property type="entry name" value="ABC_TRANSPORTER_1"/>
    <property type="match status" value="1"/>
</dbReference>
<reference evidence="5" key="1">
    <citation type="submission" date="2020-11" db="EMBL/GenBank/DDBJ databases">
        <authorList>
            <person name="Tran Van P."/>
        </authorList>
    </citation>
    <scope>NUCLEOTIDE SEQUENCE</scope>
</reference>
<dbReference type="OrthoDB" id="10255969at2759"/>